<comment type="caution">
    <text evidence="1">The sequence shown here is derived from an EMBL/GenBank/DDBJ whole genome shotgun (WGS) entry which is preliminary data.</text>
</comment>
<sequence>MGYLVNFLPTAPIRAQNRTPGRHGTPGTDIFSPRGQFVKKNYCEQEYRVVRFNQIQELIQQEKGHVFKASQQLEKCFQAPTEAPALALTIRNLLTPRKGSSARKQKKRNAHGDLKLRWNGIGSKAHVECCVSLLLACQRRQALMEESAMLYDQSVPVRLGQDDSAPIKARLQLATIRLHLKRSDGCFALLKTESEARFVRDRDDKTVRFHIVALIRCHREVEVFQSHVATVMHMTDALDFNSKIQPASYVDLPCNVEVSHC</sequence>
<reference evidence="1 2" key="1">
    <citation type="submission" date="2024-11" db="EMBL/GenBank/DDBJ databases">
        <title>Adaptive evolution of stress response genes in parasites aligns with host niche diversity.</title>
        <authorList>
            <person name="Hahn C."/>
            <person name="Resl P."/>
        </authorList>
    </citation>
    <scope>NUCLEOTIDE SEQUENCE [LARGE SCALE GENOMIC DNA]</scope>
    <source>
        <strain evidence="1">EGGRZ-B1_66</strain>
        <tissue evidence="1">Body</tissue>
    </source>
</reference>
<keyword evidence="2" id="KW-1185">Reference proteome</keyword>
<organism evidence="1 2">
    <name type="scientific">Cichlidogyrus casuarinus</name>
    <dbReference type="NCBI Taxonomy" id="1844966"/>
    <lineage>
        <taxon>Eukaryota</taxon>
        <taxon>Metazoa</taxon>
        <taxon>Spiralia</taxon>
        <taxon>Lophotrochozoa</taxon>
        <taxon>Platyhelminthes</taxon>
        <taxon>Monogenea</taxon>
        <taxon>Monopisthocotylea</taxon>
        <taxon>Dactylogyridea</taxon>
        <taxon>Ancyrocephalidae</taxon>
        <taxon>Cichlidogyrus</taxon>
    </lineage>
</organism>
<accession>A0ABD2PIQ0</accession>
<proteinExistence type="predicted"/>
<gene>
    <name evidence="1" type="ORF">Ciccas_014247</name>
</gene>
<dbReference type="EMBL" id="JBJKFK010007887">
    <property type="protein sequence ID" value="KAL3307244.1"/>
    <property type="molecule type" value="Genomic_DNA"/>
</dbReference>
<protein>
    <submittedName>
        <fullName evidence="1">Uncharacterized protein</fullName>
    </submittedName>
</protein>
<dbReference type="AlphaFoldDB" id="A0ABD2PIQ0"/>
<name>A0ABD2PIQ0_9PLAT</name>
<evidence type="ECO:0000313" key="1">
    <source>
        <dbReference type="EMBL" id="KAL3307244.1"/>
    </source>
</evidence>
<dbReference type="Proteomes" id="UP001626550">
    <property type="component" value="Unassembled WGS sequence"/>
</dbReference>
<evidence type="ECO:0000313" key="2">
    <source>
        <dbReference type="Proteomes" id="UP001626550"/>
    </source>
</evidence>